<gene>
    <name evidence="3" type="ORF">ABEB36_011619</name>
</gene>
<evidence type="ECO:0000313" key="4">
    <source>
        <dbReference type="Proteomes" id="UP001566132"/>
    </source>
</evidence>
<comment type="similarity">
    <text evidence="1">Belongs to the complex I NDUFA12 subunit family.</text>
</comment>
<evidence type="ECO:0000256" key="2">
    <source>
        <dbReference type="SAM" id="MobiDB-lite"/>
    </source>
</evidence>
<comment type="caution">
    <text evidence="3">The sequence shown here is derived from an EMBL/GenBank/DDBJ whole genome shotgun (WGS) entry which is preliminary data.</text>
</comment>
<accession>A0ABD1E9C0</accession>
<proteinExistence type="inferred from homology"/>
<evidence type="ECO:0000256" key="1">
    <source>
        <dbReference type="ARBA" id="ARBA00007355"/>
    </source>
</evidence>
<sequence>MANPPARSIWKMILTNFFNSLKPRQFRGNYMGSDPYGNKYFEIPVNASSARSKPARWFEPPVKEDFQSELSPEWESWLRGRRKDIPSDEEVAKNLQIMQLKKRNALEIDLKGGLPAPVEKGFESYPARSDLERIPGEKLKKKT</sequence>
<dbReference type="AlphaFoldDB" id="A0ABD1E9C0"/>
<feature type="region of interest" description="Disordered" evidence="2">
    <location>
        <begin position="113"/>
        <end position="143"/>
    </location>
</feature>
<dbReference type="Proteomes" id="UP001566132">
    <property type="component" value="Unassembled WGS sequence"/>
</dbReference>
<dbReference type="PANTHER" id="PTHR32470:SF2">
    <property type="entry name" value="NADH DEHYDROGENASE [UBIQUINONE] 1 ALPHA SUBCOMPLEX ASSEMBLY FACTOR 2"/>
    <property type="match status" value="1"/>
</dbReference>
<dbReference type="InterPro" id="IPR052618">
    <property type="entry name" value="ComplexI_NDUFA12"/>
</dbReference>
<reference evidence="3 4" key="1">
    <citation type="submission" date="2024-05" db="EMBL/GenBank/DDBJ databases">
        <title>Genetic variation in Jamaican populations of the coffee berry borer (Hypothenemus hampei).</title>
        <authorList>
            <person name="Errbii M."/>
            <person name="Myrie A."/>
        </authorList>
    </citation>
    <scope>NUCLEOTIDE SEQUENCE [LARGE SCALE GENOMIC DNA]</scope>
    <source>
        <strain evidence="3">JA-Hopewell-2020-01-JO</strain>
        <tissue evidence="3">Whole body</tissue>
    </source>
</reference>
<dbReference type="InterPro" id="IPR007763">
    <property type="entry name" value="NDUFA12"/>
</dbReference>
<dbReference type="Pfam" id="PF05071">
    <property type="entry name" value="NDUFA12"/>
    <property type="match status" value="1"/>
</dbReference>
<evidence type="ECO:0000313" key="3">
    <source>
        <dbReference type="EMBL" id="KAL1490951.1"/>
    </source>
</evidence>
<name>A0ABD1E9C0_HYPHA</name>
<dbReference type="PANTHER" id="PTHR32470">
    <property type="entry name" value="ADH DEHYDROGENASE [UBIQUINONE] 1 ALPHA SUBCOMPLEX ASSEMBLY FACTOR 2"/>
    <property type="match status" value="1"/>
</dbReference>
<feature type="compositionally biased region" description="Basic and acidic residues" evidence="2">
    <location>
        <begin position="129"/>
        <end position="143"/>
    </location>
</feature>
<dbReference type="EMBL" id="JBDJPC010000009">
    <property type="protein sequence ID" value="KAL1490951.1"/>
    <property type="molecule type" value="Genomic_DNA"/>
</dbReference>
<protein>
    <recommendedName>
        <fullName evidence="5">NADH dehydrogenase [ubiquinone] 1 alpha subcomplex assembly factor 2</fullName>
    </recommendedName>
</protein>
<evidence type="ECO:0008006" key="5">
    <source>
        <dbReference type="Google" id="ProtNLM"/>
    </source>
</evidence>
<keyword evidence="4" id="KW-1185">Reference proteome</keyword>
<organism evidence="3 4">
    <name type="scientific">Hypothenemus hampei</name>
    <name type="common">Coffee berry borer</name>
    <dbReference type="NCBI Taxonomy" id="57062"/>
    <lineage>
        <taxon>Eukaryota</taxon>
        <taxon>Metazoa</taxon>
        <taxon>Ecdysozoa</taxon>
        <taxon>Arthropoda</taxon>
        <taxon>Hexapoda</taxon>
        <taxon>Insecta</taxon>
        <taxon>Pterygota</taxon>
        <taxon>Neoptera</taxon>
        <taxon>Endopterygota</taxon>
        <taxon>Coleoptera</taxon>
        <taxon>Polyphaga</taxon>
        <taxon>Cucujiformia</taxon>
        <taxon>Curculionidae</taxon>
        <taxon>Scolytinae</taxon>
        <taxon>Hypothenemus</taxon>
    </lineage>
</organism>